<name>A0A1M5I260_9BACT</name>
<dbReference type="InterPro" id="IPR005829">
    <property type="entry name" value="Sugar_transporter_CS"/>
</dbReference>
<dbReference type="Pfam" id="PF07690">
    <property type="entry name" value="MFS_1"/>
    <property type="match status" value="1"/>
</dbReference>
<feature type="transmembrane region" description="Helical" evidence="8">
    <location>
        <begin position="83"/>
        <end position="105"/>
    </location>
</feature>
<dbReference type="PROSITE" id="PS50850">
    <property type="entry name" value="MFS"/>
    <property type="match status" value="1"/>
</dbReference>
<evidence type="ECO:0000259" key="9">
    <source>
        <dbReference type="PROSITE" id="PS50850"/>
    </source>
</evidence>
<feature type="transmembrane region" description="Helical" evidence="8">
    <location>
        <begin position="205"/>
        <end position="224"/>
    </location>
</feature>
<dbReference type="RefSeq" id="WP_073047709.1">
    <property type="nucleotide sequence ID" value="NZ_FQUO01000021.1"/>
</dbReference>
<accession>A0A1M5I260</accession>
<feature type="transmembrane region" description="Helical" evidence="8">
    <location>
        <begin position="171"/>
        <end position="193"/>
    </location>
</feature>
<dbReference type="PANTHER" id="PTHR42718">
    <property type="entry name" value="MAJOR FACILITATOR SUPERFAMILY MULTIDRUG TRANSPORTER MFSC"/>
    <property type="match status" value="1"/>
</dbReference>
<feature type="transmembrane region" description="Helical" evidence="8">
    <location>
        <begin position="340"/>
        <end position="357"/>
    </location>
</feature>
<feature type="transmembrane region" description="Helical" evidence="8">
    <location>
        <begin position="310"/>
        <end position="328"/>
    </location>
</feature>
<keyword evidence="5 8" id="KW-0812">Transmembrane</keyword>
<dbReference type="OrthoDB" id="9807274at2"/>
<dbReference type="GO" id="GO:0005886">
    <property type="term" value="C:plasma membrane"/>
    <property type="evidence" value="ECO:0007669"/>
    <property type="project" value="UniProtKB-SubCell"/>
</dbReference>
<evidence type="ECO:0000256" key="6">
    <source>
        <dbReference type="ARBA" id="ARBA00022989"/>
    </source>
</evidence>
<dbReference type="Proteomes" id="UP000184368">
    <property type="component" value="Unassembled WGS sequence"/>
</dbReference>
<dbReference type="STRING" id="1302690.BUE76_05200"/>
<feature type="transmembrane region" description="Helical" evidence="8">
    <location>
        <begin position="111"/>
        <end position="129"/>
    </location>
</feature>
<dbReference type="Gene3D" id="1.20.1250.20">
    <property type="entry name" value="MFS general substrate transporter like domains"/>
    <property type="match status" value="1"/>
</dbReference>
<feature type="transmembrane region" description="Helical" evidence="8">
    <location>
        <begin position="15"/>
        <end position="35"/>
    </location>
</feature>
<evidence type="ECO:0000256" key="7">
    <source>
        <dbReference type="ARBA" id="ARBA00023136"/>
    </source>
</evidence>
<comment type="subcellular location">
    <subcellularLocation>
        <location evidence="1">Cell membrane</location>
        <topology evidence="1">Multi-pass membrane protein</topology>
    </subcellularLocation>
</comment>
<keyword evidence="3" id="KW-0813">Transport</keyword>
<evidence type="ECO:0000256" key="3">
    <source>
        <dbReference type="ARBA" id="ARBA00022448"/>
    </source>
</evidence>
<feature type="transmembrane region" description="Helical" evidence="8">
    <location>
        <begin position="369"/>
        <end position="392"/>
    </location>
</feature>
<feature type="transmembrane region" description="Helical" evidence="8">
    <location>
        <begin position="404"/>
        <end position="426"/>
    </location>
</feature>
<feature type="transmembrane region" description="Helical" evidence="8">
    <location>
        <begin position="274"/>
        <end position="298"/>
    </location>
</feature>
<dbReference type="AlphaFoldDB" id="A0A1M5I260"/>
<dbReference type="PRINTS" id="PR01036">
    <property type="entry name" value="TCRTETB"/>
</dbReference>
<dbReference type="NCBIfam" id="TIGR00711">
    <property type="entry name" value="efflux_EmrB"/>
    <property type="match status" value="1"/>
</dbReference>
<evidence type="ECO:0000256" key="5">
    <source>
        <dbReference type="ARBA" id="ARBA00022692"/>
    </source>
</evidence>
<reference evidence="10 11" key="1">
    <citation type="submission" date="2016-11" db="EMBL/GenBank/DDBJ databases">
        <authorList>
            <person name="Jaros S."/>
            <person name="Januszkiewicz K."/>
            <person name="Wedrychowicz H."/>
        </authorList>
    </citation>
    <scope>NUCLEOTIDE SEQUENCE [LARGE SCALE GENOMIC DNA]</scope>
    <source>
        <strain evidence="10 11">DSM 26897</strain>
    </source>
</reference>
<dbReference type="Gene3D" id="1.20.1720.10">
    <property type="entry name" value="Multidrug resistance protein D"/>
    <property type="match status" value="1"/>
</dbReference>
<dbReference type="InterPro" id="IPR020846">
    <property type="entry name" value="MFS_dom"/>
</dbReference>
<feature type="transmembrane region" description="Helical" evidence="8">
    <location>
        <begin position="236"/>
        <end position="254"/>
    </location>
</feature>
<dbReference type="CDD" id="cd17503">
    <property type="entry name" value="MFS_LmrB_MDR_like"/>
    <property type="match status" value="1"/>
</dbReference>
<dbReference type="PROSITE" id="PS00217">
    <property type="entry name" value="SUGAR_TRANSPORT_2"/>
    <property type="match status" value="1"/>
</dbReference>
<dbReference type="EMBL" id="FQUO01000021">
    <property type="protein sequence ID" value="SHG22414.1"/>
    <property type="molecule type" value="Genomic_DNA"/>
</dbReference>
<evidence type="ECO:0000256" key="1">
    <source>
        <dbReference type="ARBA" id="ARBA00004651"/>
    </source>
</evidence>
<proteinExistence type="inferred from homology"/>
<dbReference type="InterPro" id="IPR011701">
    <property type="entry name" value="MFS"/>
</dbReference>
<keyword evidence="7 8" id="KW-0472">Membrane</keyword>
<dbReference type="SUPFAM" id="SSF103473">
    <property type="entry name" value="MFS general substrate transporter"/>
    <property type="match status" value="1"/>
</dbReference>
<evidence type="ECO:0000256" key="4">
    <source>
        <dbReference type="ARBA" id="ARBA00022475"/>
    </source>
</evidence>
<dbReference type="InterPro" id="IPR036259">
    <property type="entry name" value="MFS_trans_sf"/>
</dbReference>
<organism evidence="10 11">
    <name type="scientific">Cnuella takakiae</name>
    <dbReference type="NCBI Taxonomy" id="1302690"/>
    <lineage>
        <taxon>Bacteria</taxon>
        <taxon>Pseudomonadati</taxon>
        <taxon>Bacteroidota</taxon>
        <taxon>Chitinophagia</taxon>
        <taxon>Chitinophagales</taxon>
        <taxon>Chitinophagaceae</taxon>
        <taxon>Cnuella</taxon>
    </lineage>
</organism>
<evidence type="ECO:0000313" key="10">
    <source>
        <dbReference type="EMBL" id="SHG22414.1"/>
    </source>
</evidence>
<protein>
    <submittedName>
        <fullName evidence="10">MFS transporter, DHA2 family, multidrug resistance protein</fullName>
    </submittedName>
</protein>
<keyword evidence="4" id="KW-1003">Cell membrane</keyword>
<dbReference type="InterPro" id="IPR004638">
    <property type="entry name" value="EmrB-like"/>
</dbReference>
<sequence length="527" mass="58052">MQPQESLIEYGSRRVIVTLTAIICALLEIVDTTIVNVALNDMRGNLGATMSEVGWVITAYAIGNVIIVPMTSWLSQQFGRRNYFAASIILFTVCSFMCGNSSVIWELVLFRFLQGVGGGALLVTSQTIITESYPPEKRGMAQAIYGLGVIIGPTLGPPLGGYIVDHFSWPYIFYINIPIGIIAALLAFTFVRSPKYTQKSAAKDIDWIGIGFLAMAVGSLQLVLERGQDEDWFNSTEIILFSILAVLGLFFFIWRELTFRNPIVELRVLKNGTLRVGTVLSFILGFGLYGSTFIIPLYTQATLGWTAQQSGMLLVPAALTTAFMMPMIGRLLQKGVKQQYMVATGMFLFFLYSLWGYKIMTPDTGEGAFFWMLIVRGVAMALLFIPIATLSLSSLKGQQIGQGAAFTGMMRQLGGSFGIAIITTYLSRQNIVHRSDLVASLNVNDPDVQSRVMGLQHMFQSKGMTADAALRSGYKLLDFSVMKQASVLSYMDAFLWLGVMFLVCVPFVLLVKSKKQAGKVDMSEAMH</sequence>
<feature type="transmembrane region" description="Helical" evidence="8">
    <location>
        <begin position="141"/>
        <end position="159"/>
    </location>
</feature>
<comment type="similarity">
    <text evidence="2">Belongs to the major facilitator superfamily. EmrB family.</text>
</comment>
<keyword evidence="11" id="KW-1185">Reference proteome</keyword>
<evidence type="ECO:0000256" key="8">
    <source>
        <dbReference type="SAM" id="Phobius"/>
    </source>
</evidence>
<keyword evidence="6 8" id="KW-1133">Transmembrane helix</keyword>
<feature type="domain" description="Major facilitator superfamily (MFS) profile" evidence="9">
    <location>
        <begin position="17"/>
        <end position="516"/>
    </location>
</feature>
<feature type="transmembrane region" description="Helical" evidence="8">
    <location>
        <begin position="55"/>
        <end position="74"/>
    </location>
</feature>
<feature type="transmembrane region" description="Helical" evidence="8">
    <location>
        <begin position="493"/>
        <end position="511"/>
    </location>
</feature>
<dbReference type="PANTHER" id="PTHR42718:SF9">
    <property type="entry name" value="MAJOR FACILITATOR SUPERFAMILY MULTIDRUG TRANSPORTER MFSC"/>
    <property type="match status" value="1"/>
</dbReference>
<gene>
    <name evidence="10" type="ORF">SAMN05444008_12151</name>
</gene>
<evidence type="ECO:0000313" key="11">
    <source>
        <dbReference type="Proteomes" id="UP000184368"/>
    </source>
</evidence>
<dbReference type="GO" id="GO:0022857">
    <property type="term" value="F:transmembrane transporter activity"/>
    <property type="evidence" value="ECO:0007669"/>
    <property type="project" value="InterPro"/>
</dbReference>
<evidence type="ECO:0000256" key="2">
    <source>
        <dbReference type="ARBA" id="ARBA00008537"/>
    </source>
</evidence>